<feature type="chain" id="PRO_5021881990" evidence="1">
    <location>
        <begin position="29"/>
        <end position="351"/>
    </location>
</feature>
<keyword evidence="3" id="KW-1185">Reference proteome</keyword>
<evidence type="ECO:0000256" key="1">
    <source>
        <dbReference type="SAM" id="SignalP"/>
    </source>
</evidence>
<evidence type="ECO:0000313" key="3">
    <source>
        <dbReference type="Proteomes" id="UP000320496"/>
    </source>
</evidence>
<dbReference type="Proteomes" id="UP000320496">
    <property type="component" value="Chromosome"/>
</dbReference>
<dbReference type="SUPFAM" id="SSF101898">
    <property type="entry name" value="NHL repeat"/>
    <property type="match status" value="1"/>
</dbReference>
<evidence type="ECO:0000313" key="2">
    <source>
        <dbReference type="EMBL" id="QDU39451.1"/>
    </source>
</evidence>
<protein>
    <submittedName>
        <fullName evidence="2">NHL repeat protein</fullName>
    </submittedName>
</protein>
<dbReference type="EMBL" id="CP036275">
    <property type="protein sequence ID" value="QDU39451.1"/>
    <property type="molecule type" value="Genomic_DNA"/>
</dbReference>
<accession>A0A517ZAK5</accession>
<dbReference type="Gene3D" id="2.120.10.30">
    <property type="entry name" value="TolB, C-terminal domain"/>
    <property type="match status" value="2"/>
</dbReference>
<sequence length="351" mass="37005" precursor="true">MMTARRGFFLALAAGTAIVALTADHADAQNQKKAGGPRPFARNLDNPTGIVVHPETGHVFVAERRGIVRFFKKEDGKRGRAMQVNRFPTDIYGKGPKYEIGPLGVAFLGSDHLVVGDGSRPDGEELVLVYNIEAEAPEKPARANSAAYKLGPIAPGDDSAKGEGNFYGVVVTDDGIFITANGDDTKGWILRAGVDGGKPGELKPFIATKQAVEVDAPCGITTNSDGDLVVGQMGEISLPGDSLLTVYDAKTGKLKSSMETGLNDIVGLAYSPATGKLYAVDFSWIDTTKGGLFELTVEGDEVSTRKIAELDKPTAMAFDANGNLYVTVVGTAEEGGKGKPGKVLRFGKRAL</sequence>
<name>A0A517ZAK5_9PLAN</name>
<organism evidence="2 3">
    <name type="scientific">Maioricimonas rarisocia</name>
    <dbReference type="NCBI Taxonomy" id="2528026"/>
    <lineage>
        <taxon>Bacteria</taxon>
        <taxon>Pseudomonadati</taxon>
        <taxon>Planctomycetota</taxon>
        <taxon>Planctomycetia</taxon>
        <taxon>Planctomycetales</taxon>
        <taxon>Planctomycetaceae</taxon>
        <taxon>Maioricimonas</taxon>
    </lineage>
</organism>
<dbReference type="InterPro" id="IPR011042">
    <property type="entry name" value="6-blade_b-propeller_TolB-like"/>
</dbReference>
<feature type="signal peptide" evidence="1">
    <location>
        <begin position="1"/>
        <end position="28"/>
    </location>
</feature>
<keyword evidence="1" id="KW-0732">Signal</keyword>
<dbReference type="KEGG" id="mri:Mal4_37960"/>
<proteinExistence type="predicted"/>
<gene>
    <name evidence="2" type="ORF">Mal4_37960</name>
</gene>
<dbReference type="AlphaFoldDB" id="A0A517ZAK5"/>
<reference evidence="2 3" key="1">
    <citation type="submission" date="2019-02" db="EMBL/GenBank/DDBJ databases">
        <title>Deep-cultivation of Planctomycetes and their phenomic and genomic characterization uncovers novel biology.</title>
        <authorList>
            <person name="Wiegand S."/>
            <person name="Jogler M."/>
            <person name="Boedeker C."/>
            <person name="Pinto D."/>
            <person name="Vollmers J."/>
            <person name="Rivas-Marin E."/>
            <person name="Kohn T."/>
            <person name="Peeters S.H."/>
            <person name="Heuer A."/>
            <person name="Rast P."/>
            <person name="Oberbeckmann S."/>
            <person name="Bunk B."/>
            <person name="Jeske O."/>
            <person name="Meyerdierks A."/>
            <person name="Storesund J.E."/>
            <person name="Kallscheuer N."/>
            <person name="Luecker S."/>
            <person name="Lage O.M."/>
            <person name="Pohl T."/>
            <person name="Merkel B.J."/>
            <person name="Hornburger P."/>
            <person name="Mueller R.-W."/>
            <person name="Bruemmer F."/>
            <person name="Labrenz M."/>
            <person name="Spormann A.M."/>
            <person name="Op den Camp H."/>
            <person name="Overmann J."/>
            <person name="Amann R."/>
            <person name="Jetten M.S.M."/>
            <person name="Mascher T."/>
            <person name="Medema M.H."/>
            <person name="Devos D.P."/>
            <person name="Kaster A.-K."/>
            <person name="Ovreas L."/>
            <person name="Rohde M."/>
            <person name="Galperin M.Y."/>
            <person name="Jogler C."/>
        </authorList>
    </citation>
    <scope>NUCLEOTIDE SEQUENCE [LARGE SCALE GENOMIC DNA]</scope>
    <source>
        <strain evidence="2 3">Mal4</strain>
    </source>
</reference>